<evidence type="ECO:0000256" key="1">
    <source>
        <dbReference type="SAM" id="MobiDB-lite"/>
    </source>
</evidence>
<feature type="compositionally biased region" description="Low complexity" evidence="1">
    <location>
        <begin position="168"/>
        <end position="185"/>
    </location>
</feature>
<dbReference type="Pfam" id="PF04478">
    <property type="entry name" value="Mid2"/>
    <property type="match status" value="1"/>
</dbReference>
<dbReference type="Proteomes" id="UP001149074">
    <property type="component" value="Unassembled WGS sequence"/>
</dbReference>
<organism evidence="4 5">
    <name type="scientific">Penicillium argentinense</name>
    <dbReference type="NCBI Taxonomy" id="1131581"/>
    <lineage>
        <taxon>Eukaryota</taxon>
        <taxon>Fungi</taxon>
        <taxon>Dikarya</taxon>
        <taxon>Ascomycota</taxon>
        <taxon>Pezizomycotina</taxon>
        <taxon>Eurotiomycetes</taxon>
        <taxon>Eurotiomycetidae</taxon>
        <taxon>Eurotiales</taxon>
        <taxon>Aspergillaceae</taxon>
        <taxon>Penicillium</taxon>
    </lineage>
</organism>
<reference evidence="4" key="1">
    <citation type="submission" date="2022-11" db="EMBL/GenBank/DDBJ databases">
        <authorList>
            <person name="Petersen C."/>
        </authorList>
    </citation>
    <scope>NUCLEOTIDE SEQUENCE</scope>
    <source>
        <strain evidence="4">IBT 30761</strain>
    </source>
</reference>
<feature type="region of interest" description="Disordered" evidence="1">
    <location>
        <begin position="231"/>
        <end position="288"/>
    </location>
</feature>
<sequence>MSVGALSTTFTPPPSCTTQSNGWWYYDSSNLGDYPTVTTTGADIEWYLSLGPSKWDTCFPSGYKTGLSYFSPGICPDGYTAAGQTSLASDNAVVTAATCCPYGYNAQTGHDNYWYSTNQCSSSNTDTAAEYTYTQGGTVTSYSGSYGVNAKGISIRWKSEDFATQTSTISSTSTNTSTSNASNGSSSGGLSAGAKAGIGVGVGVGVPLLLGVLYLIYLVKRNMDKKEAAAAVSPQGHAVPPASETATQPGYMPVNYDYGQQNMYAPSYEMSSDGQKDTQPQEMSTFRQ</sequence>
<keyword evidence="2" id="KW-0472">Membrane</keyword>
<keyword evidence="5" id="KW-1185">Reference proteome</keyword>
<dbReference type="OrthoDB" id="4770059at2759"/>
<keyword evidence="2" id="KW-1133">Transmembrane helix</keyword>
<dbReference type="RefSeq" id="XP_056479586.1">
    <property type="nucleotide sequence ID" value="XM_056614545.1"/>
</dbReference>
<feature type="region of interest" description="Disordered" evidence="1">
    <location>
        <begin position="168"/>
        <end position="188"/>
    </location>
</feature>
<evidence type="ECO:0000313" key="5">
    <source>
        <dbReference type="Proteomes" id="UP001149074"/>
    </source>
</evidence>
<protein>
    <recommendedName>
        <fullName evidence="3">Mid2 domain-containing protein</fullName>
    </recommendedName>
</protein>
<name>A0A9W9G3U9_9EURO</name>
<evidence type="ECO:0000313" key="4">
    <source>
        <dbReference type="EMBL" id="KAJ5111516.1"/>
    </source>
</evidence>
<reference evidence="4" key="2">
    <citation type="journal article" date="2023" name="IMA Fungus">
        <title>Comparative genomic study of the Penicillium genus elucidates a diverse pangenome and 15 lateral gene transfer events.</title>
        <authorList>
            <person name="Petersen C."/>
            <person name="Sorensen T."/>
            <person name="Nielsen M.R."/>
            <person name="Sondergaard T.E."/>
            <person name="Sorensen J.L."/>
            <person name="Fitzpatrick D.A."/>
            <person name="Frisvad J.C."/>
            <person name="Nielsen K.L."/>
        </authorList>
    </citation>
    <scope>NUCLEOTIDE SEQUENCE</scope>
    <source>
        <strain evidence="4">IBT 30761</strain>
    </source>
</reference>
<evidence type="ECO:0000259" key="3">
    <source>
        <dbReference type="Pfam" id="PF04478"/>
    </source>
</evidence>
<accession>A0A9W9G3U9</accession>
<comment type="caution">
    <text evidence="4">The sequence shown here is derived from an EMBL/GenBank/DDBJ whole genome shotgun (WGS) entry which is preliminary data.</text>
</comment>
<dbReference type="EMBL" id="JAPQKI010000002">
    <property type="protein sequence ID" value="KAJ5111516.1"/>
    <property type="molecule type" value="Genomic_DNA"/>
</dbReference>
<proteinExistence type="predicted"/>
<dbReference type="AlphaFoldDB" id="A0A9W9G3U9"/>
<feature type="domain" description="Mid2" evidence="3">
    <location>
        <begin position="166"/>
        <end position="219"/>
    </location>
</feature>
<evidence type="ECO:0000256" key="2">
    <source>
        <dbReference type="SAM" id="Phobius"/>
    </source>
</evidence>
<gene>
    <name evidence="4" type="ORF">N7532_002051</name>
</gene>
<feature type="compositionally biased region" description="Polar residues" evidence="1">
    <location>
        <begin position="258"/>
        <end position="288"/>
    </location>
</feature>
<dbReference type="GeneID" id="81353524"/>
<feature type="transmembrane region" description="Helical" evidence="2">
    <location>
        <begin position="196"/>
        <end position="217"/>
    </location>
</feature>
<keyword evidence="2" id="KW-0812">Transmembrane</keyword>
<dbReference type="InterPro" id="IPR007567">
    <property type="entry name" value="Mid2_dom"/>
</dbReference>